<evidence type="ECO:0000313" key="2">
    <source>
        <dbReference type="Proteomes" id="UP000579281"/>
    </source>
</evidence>
<dbReference type="Proteomes" id="UP000579281">
    <property type="component" value="Unassembled WGS sequence"/>
</dbReference>
<evidence type="ECO:0000313" key="1">
    <source>
        <dbReference type="EMBL" id="MBB6214369.1"/>
    </source>
</evidence>
<dbReference type="RefSeq" id="WP_184307742.1">
    <property type="nucleotide sequence ID" value="NZ_JACHEN010000002.1"/>
</dbReference>
<keyword evidence="2" id="KW-1185">Reference proteome</keyword>
<proteinExistence type="predicted"/>
<dbReference type="EMBL" id="JACHEN010000002">
    <property type="protein sequence ID" value="MBB6214369.1"/>
    <property type="molecule type" value="Genomic_DNA"/>
</dbReference>
<protein>
    <submittedName>
        <fullName evidence="1">Uncharacterized protein</fullName>
    </submittedName>
</protein>
<reference evidence="1 2" key="1">
    <citation type="submission" date="2020-08" db="EMBL/GenBank/DDBJ databases">
        <title>Genomic Encyclopedia of Type Strains, Phase IV (KMG-IV): sequencing the most valuable type-strain genomes for metagenomic binning, comparative biology and taxonomic classification.</title>
        <authorList>
            <person name="Goeker M."/>
        </authorList>
    </citation>
    <scope>NUCLEOTIDE SEQUENCE [LARGE SCALE GENOMIC DNA]</scope>
    <source>
        <strain evidence="1 2">DSM 103526</strain>
    </source>
</reference>
<comment type="caution">
    <text evidence="1">The sequence shown here is derived from an EMBL/GenBank/DDBJ whole genome shotgun (WGS) entry which is preliminary data.</text>
</comment>
<gene>
    <name evidence="1" type="ORF">HNQ80_000449</name>
</gene>
<accession>A0A841KW07</accession>
<dbReference type="AlphaFoldDB" id="A0A841KW07"/>
<sequence>MKNLHYCVDCRRIASFNGECSYCNSTSVKDLVKKAPVNVIGTKTKGRVMNVRNNMLELLCVDEGNTKSIRQFEAERLQKIL</sequence>
<name>A0A841KW07_9FIRM</name>
<organism evidence="1 2">
    <name type="scientific">Anaerosolibacter carboniphilus</name>
    <dbReference type="NCBI Taxonomy" id="1417629"/>
    <lineage>
        <taxon>Bacteria</taxon>
        <taxon>Bacillati</taxon>
        <taxon>Bacillota</taxon>
        <taxon>Clostridia</taxon>
        <taxon>Peptostreptococcales</taxon>
        <taxon>Thermotaleaceae</taxon>
        <taxon>Anaerosolibacter</taxon>
    </lineage>
</organism>